<evidence type="ECO:0000313" key="2">
    <source>
        <dbReference type="Proteomes" id="UP000822476"/>
    </source>
</evidence>
<protein>
    <submittedName>
        <fullName evidence="1">Uncharacterized protein</fullName>
    </submittedName>
</protein>
<sequence length="119" mass="13960">MFILFHFSFFHDSLMKIFILSNRLMQWLAYSNDVTHLCSTKIFVQPHLKHANTLLTKYLRLPFKLFSYTYSGPYSVSLKNRHTGPCACASRRNDVFVIYYPAMDVVNPGFRLQTALSIW</sequence>
<accession>A0A8S9YJJ7</accession>
<organism evidence="1 2">
    <name type="scientific">Paragonimus skrjabini miyazakii</name>
    <dbReference type="NCBI Taxonomy" id="59628"/>
    <lineage>
        <taxon>Eukaryota</taxon>
        <taxon>Metazoa</taxon>
        <taxon>Spiralia</taxon>
        <taxon>Lophotrochozoa</taxon>
        <taxon>Platyhelminthes</taxon>
        <taxon>Trematoda</taxon>
        <taxon>Digenea</taxon>
        <taxon>Plagiorchiida</taxon>
        <taxon>Troglotremata</taxon>
        <taxon>Troglotrematidae</taxon>
        <taxon>Paragonimus</taxon>
    </lineage>
</organism>
<evidence type="ECO:0000313" key="1">
    <source>
        <dbReference type="EMBL" id="KAF7236373.1"/>
    </source>
</evidence>
<keyword evidence="2" id="KW-1185">Reference proteome</keyword>
<dbReference type="EMBL" id="JTDE01007842">
    <property type="protein sequence ID" value="KAF7236373.1"/>
    <property type="molecule type" value="Genomic_DNA"/>
</dbReference>
<name>A0A8S9YJJ7_9TREM</name>
<reference evidence="1" key="1">
    <citation type="submission" date="2019-07" db="EMBL/GenBank/DDBJ databases">
        <title>Annotation for the trematode Paragonimus miyazaki's.</title>
        <authorList>
            <person name="Choi Y.-J."/>
        </authorList>
    </citation>
    <scope>NUCLEOTIDE SEQUENCE</scope>
    <source>
        <strain evidence="1">Japan</strain>
    </source>
</reference>
<dbReference type="Proteomes" id="UP000822476">
    <property type="component" value="Unassembled WGS sequence"/>
</dbReference>
<dbReference type="AlphaFoldDB" id="A0A8S9YJJ7"/>
<gene>
    <name evidence="1" type="ORF">EG68_11386</name>
</gene>
<comment type="caution">
    <text evidence="1">The sequence shown here is derived from an EMBL/GenBank/DDBJ whole genome shotgun (WGS) entry which is preliminary data.</text>
</comment>
<proteinExistence type="predicted"/>